<proteinExistence type="predicted"/>
<reference evidence="2" key="1">
    <citation type="submission" date="2015-07" db="EMBL/GenBank/DDBJ databases">
        <title>Adaptation to a free-living lifestyle via gene acquisitions in the diplomonad Trepomonas sp. PC1.</title>
        <authorList>
            <person name="Xu F."/>
            <person name="Jerlstrom-Hultqvist J."/>
            <person name="Kolisko M."/>
            <person name="Simpson A.G.B."/>
            <person name="Roger A.J."/>
            <person name="Svard S.G."/>
            <person name="Andersson J.O."/>
        </authorList>
    </citation>
    <scope>NUCLEOTIDE SEQUENCE</scope>
    <source>
        <strain evidence="2">PC1</strain>
    </source>
</reference>
<gene>
    <name evidence="2" type="ORF">TPC1_30113</name>
</gene>
<name>A0A146K0D0_9EUKA</name>
<feature type="non-terminal residue" evidence="2">
    <location>
        <position position="1"/>
    </location>
</feature>
<sequence length="990" mass="117551">KNFLLRIPYFGETLIAKFLLEGGNQLNETDLRRRLDGIRNLCKKQDVNQTTQDQVVFFQQLRCIAYGGDWTKLQRNNDKREQKLADLETNFRKSPYYRFLQFFIDLAHAISTFHQNITAHPYPMIDAIQIIVGSDTAVDAHQILRKYILNMFYDGNEFTDPNAQDMRLLREYYPDIPPHEQTRRFQQIFFNRRYTNQIISSKVAELFSCKTDESLRNLYNEITNTNDQLLLLIKYAIQMRLQLDFEFNQELDNKLRQWRQLQNFVNDFPNQPNLQITDSDCLVNDLSLANSLLTLVPPGQRELLQQIIIALQQRQPFDCHFIDNLQYRQFYFKHRSAQLQVDLEYQLPTLFFVERYNQELLQFEPVDSTIEDLQRLLINSQINIISDDFNQSVEEFLAGEMNLHFVKRPKLHFKFQLPLNQQIASCLFLDDKAWLCKVQGAHFQIQQLINVFIAKTDFDDQLFKPIAGEENEFLSYFKKLFIQLGLKPLHNVQNDQKDEELRLLAQSNCRLQDENDELVHKIADISDKMAEMKLKNELLTKQMDKMQQIIFKQQLEKDELGQKLNEKEIAALGLQERVKQLEQHLREKQQQISDLQAKNEAQIQLHSEQLQKMNSKPESREMAQNDQILQLKLQIDSLNELKLSFQRQIQQFEEQIGQNQRSLEIIKVEAAKRENALNQKLEAEKREKHEKEAENEELKLELAQKQRKIESLEQKQKEQEKLAYQDKTEIKKLKTQNQQIKQELGDFQNKNLQSQQEISYLKQQIQQLQKTFYSFEQFVGGQMVETLDPINAIKQVGGQFEYGGRKFGSVEELRKARIEIKDEQCPIKMFWQNGCVTFEIDREYCVKCSNYGDLVQIFQQIRKMLDQRKWFKQQQLQQNEQLERQIQKIDQIKRESELPKLQMQNQLLEKEINAKFTKQNSKRNQMIQEIEKLEIKLAELKIIDQQVRNRTKKELIQQRLSQQSYALSQQLKGLVQQVNVKNAKQNAGNK</sequence>
<feature type="coiled-coil region" evidence="1">
    <location>
        <begin position="515"/>
        <end position="605"/>
    </location>
</feature>
<dbReference type="EMBL" id="GDID01006214">
    <property type="protein sequence ID" value="JAP90392.1"/>
    <property type="molecule type" value="Transcribed_RNA"/>
</dbReference>
<keyword evidence="1" id="KW-0175">Coiled coil</keyword>
<evidence type="ECO:0000313" key="2">
    <source>
        <dbReference type="EMBL" id="JAP90392.1"/>
    </source>
</evidence>
<accession>A0A146K0D0</accession>
<dbReference type="AlphaFoldDB" id="A0A146K0D0"/>
<protein>
    <submittedName>
        <fullName evidence="2">Uncharacterized protein</fullName>
    </submittedName>
</protein>
<organism evidence="2">
    <name type="scientific">Trepomonas sp. PC1</name>
    <dbReference type="NCBI Taxonomy" id="1076344"/>
    <lineage>
        <taxon>Eukaryota</taxon>
        <taxon>Metamonada</taxon>
        <taxon>Diplomonadida</taxon>
        <taxon>Hexamitidae</taxon>
        <taxon>Hexamitinae</taxon>
        <taxon>Trepomonas</taxon>
    </lineage>
</organism>
<feature type="coiled-coil region" evidence="1">
    <location>
        <begin position="872"/>
        <end position="950"/>
    </location>
</feature>
<feature type="coiled-coil region" evidence="1">
    <location>
        <begin position="635"/>
        <end position="771"/>
    </location>
</feature>
<evidence type="ECO:0000256" key="1">
    <source>
        <dbReference type="SAM" id="Coils"/>
    </source>
</evidence>